<dbReference type="PANTHER" id="PTHR10853">
    <property type="entry name" value="PELOTA"/>
    <property type="match status" value="1"/>
</dbReference>
<keyword evidence="5" id="KW-1185">Reference proteome</keyword>
<feature type="region of interest" description="Disordered" evidence="2">
    <location>
        <begin position="239"/>
        <end position="262"/>
    </location>
</feature>
<dbReference type="Pfam" id="PF14223">
    <property type="entry name" value="Retrotran_gag_2"/>
    <property type="match status" value="1"/>
</dbReference>
<comment type="caution">
    <text evidence="4">The sequence shown here is derived from an EMBL/GenBank/DDBJ whole genome shotgun (WGS) entry which is preliminary data.</text>
</comment>
<reference evidence="4" key="2">
    <citation type="submission" date="2022-01" db="EMBL/GenBank/DDBJ databases">
        <authorList>
            <person name="Yamashiro T."/>
            <person name="Shiraishi A."/>
            <person name="Satake H."/>
            <person name="Nakayama K."/>
        </authorList>
    </citation>
    <scope>NUCLEOTIDE SEQUENCE</scope>
</reference>
<dbReference type="Proteomes" id="UP001151760">
    <property type="component" value="Unassembled WGS sequence"/>
</dbReference>
<dbReference type="SUPFAM" id="SSF57756">
    <property type="entry name" value="Retrovirus zinc finger-like domains"/>
    <property type="match status" value="1"/>
</dbReference>
<dbReference type="SUPFAM" id="SSF53137">
    <property type="entry name" value="Translational machinery components"/>
    <property type="match status" value="1"/>
</dbReference>
<evidence type="ECO:0000256" key="1">
    <source>
        <dbReference type="PROSITE-ProRule" id="PRU00047"/>
    </source>
</evidence>
<gene>
    <name evidence="4" type="ORF">Tco_0752009</name>
</gene>
<evidence type="ECO:0000313" key="4">
    <source>
        <dbReference type="EMBL" id="GJS85468.1"/>
    </source>
</evidence>
<evidence type="ECO:0000259" key="3">
    <source>
        <dbReference type="PROSITE" id="PS50158"/>
    </source>
</evidence>
<feature type="domain" description="CCHC-type" evidence="3">
    <location>
        <begin position="268"/>
        <end position="284"/>
    </location>
</feature>
<dbReference type="Gene3D" id="4.10.60.10">
    <property type="entry name" value="Zinc finger, CCHC-type"/>
    <property type="match status" value="1"/>
</dbReference>
<keyword evidence="1" id="KW-0479">Metal-binding</keyword>
<dbReference type="Pfam" id="PF03465">
    <property type="entry name" value="eRF1_3"/>
    <property type="match status" value="1"/>
</dbReference>
<dbReference type="InterPro" id="IPR004405">
    <property type="entry name" value="TF_pelota"/>
</dbReference>
<dbReference type="PROSITE" id="PS50158">
    <property type="entry name" value="ZF_CCHC"/>
    <property type="match status" value="1"/>
</dbReference>
<dbReference type="SUPFAM" id="SSF55315">
    <property type="entry name" value="L30e-like"/>
    <property type="match status" value="1"/>
</dbReference>
<dbReference type="Pfam" id="PF00098">
    <property type="entry name" value="zf-CCHC"/>
    <property type="match status" value="1"/>
</dbReference>
<dbReference type="Pfam" id="PF03464">
    <property type="entry name" value="eRF1_2"/>
    <property type="match status" value="1"/>
</dbReference>
<keyword evidence="1" id="KW-0862">Zinc</keyword>
<evidence type="ECO:0000256" key="2">
    <source>
        <dbReference type="SAM" id="MobiDB-lite"/>
    </source>
</evidence>
<name>A0ABQ4Z5M2_9ASTR</name>
<keyword evidence="1" id="KW-0863">Zinc-finger</keyword>
<dbReference type="Gene3D" id="3.30.1330.30">
    <property type="match status" value="1"/>
</dbReference>
<dbReference type="InterPro" id="IPR029064">
    <property type="entry name" value="Ribosomal_eL30-like_sf"/>
</dbReference>
<protein>
    <submittedName>
        <fullName evidence="4">Zinc finger, CCHC-type containing protein</fullName>
    </submittedName>
</protein>
<dbReference type="InterPro" id="IPR036875">
    <property type="entry name" value="Znf_CCHC_sf"/>
</dbReference>
<dbReference type="InterPro" id="IPR042226">
    <property type="entry name" value="eFR1_2_sf"/>
</dbReference>
<feature type="compositionally biased region" description="Gly residues" evidence="2">
    <location>
        <begin position="243"/>
        <end position="255"/>
    </location>
</feature>
<organism evidence="4 5">
    <name type="scientific">Tanacetum coccineum</name>
    <dbReference type="NCBI Taxonomy" id="301880"/>
    <lineage>
        <taxon>Eukaryota</taxon>
        <taxon>Viridiplantae</taxon>
        <taxon>Streptophyta</taxon>
        <taxon>Embryophyta</taxon>
        <taxon>Tracheophyta</taxon>
        <taxon>Spermatophyta</taxon>
        <taxon>Magnoliopsida</taxon>
        <taxon>eudicotyledons</taxon>
        <taxon>Gunneridae</taxon>
        <taxon>Pentapetalae</taxon>
        <taxon>asterids</taxon>
        <taxon>campanulids</taxon>
        <taxon>Asterales</taxon>
        <taxon>Asteraceae</taxon>
        <taxon>Asteroideae</taxon>
        <taxon>Anthemideae</taxon>
        <taxon>Anthemidinae</taxon>
        <taxon>Tanacetum</taxon>
    </lineage>
</organism>
<reference evidence="4" key="1">
    <citation type="journal article" date="2022" name="Int. J. Mol. Sci.">
        <title>Draft Genome of Tanacetum Coccineum: Genomic Comparison of Closely Related Tanacetum-Family Plants.</title>
        <authorList>
            <person name="Yamashiro T."/>
            <person name="Shiraishi A."/>
            <person name="Nakayama K."/>
            <person name="Satake H."/>
        </authorList>
    </citation>
    <scope>NUCLEOTIDE SEQUENCE</scope>
</reference>
<sequence length="635" mass="70817">MAGDGSSKNKNELTKDNGTSMTFQCPVLNSTNYTIWAVKIKAIFNVHGIWEAVEPTTDAEVDQKKNNMAIAMLYQAIPENMVLQIASLTTAKEIWEALKVRHVGIERVKEARVQTLESEFESLKMGANEPLDVYAGKISEIVSQASSLGHTLDEKRQVRKLLGSVPEKFIQIVAAIEQFADLNEMSFQEAVGRLKAFEERTKKQTNEEDKTGELLFTKEDAKEKHHKCEHCGCGNARQKDFGRGQGRGRGSGRSQGDGRAQRDKSNVKCFKCNELGHFSNECPKWENKKDEANLIQYEDDEPTLLYTIEPTTDAEVDQKKNNMAIAMLEYGFANCKPYYGKRDLGSIKDVYAGKISEIVSQASSLGHTLDEKRQTLRRNTINVSIAVVEMHARKTLDVAKDEVGGPGEVKVMVEHNGTRATSSVSNAMNLGHFSNECPKWENKKDEANLIQYEDDEPTTHTKLANLSSAIPSLALNKFYENVLQAFIDHIDFKVVRCAVIASPGFTKVGYIHSLIEVLNAPTVMNLIKDTKAAQEVGALKEFFSMLPKVRIVHVMDQSMAVQTLLITDELFRSADIASRQRYVNLVKSVEKNGGTTHVFSSEHVSGEQLAQYMGVAAILRFPLPDLDDIECDVLQ</sequence>
<accession>A0ABQ4Z5M2</accession>
<dbReference type="Gene3D" id="3.30.420.60">
    <property type="entry name" value="eRF1 domain 2"/>
    <property type="match status" value="1"/>
</dbReference>
<dbReference type="EMBL" id="BQNB010011051">
    <property type="protein sequence ID" value="GJS85468.1"/>
    <property type="molecule type" value="Genomic_DNA"/>
</dbReference>
<dbReference type="InterPro" id="IPR005141">
    <property type="entry name" value="eRF1_2"/>
</dbReference>
<evidence type="ECO:0000313" key="5">
    <source>
        <dbReference type="Proteomes" id="UP001151760"/>
    </source>
</evidence>
<dbReference type="InterPro" id="IPR005142">
    <property type="entry name" value="eRF1_3"/>
</dbReference>
<dbReference type="PANTHER" id="PTHR10853:SF0">
    <property type="entry name" value="PROTEIN PELOTA HOMOLOG"/>
    <property type="match status" value="1"/>
</dbReference>
<dbReference type="SMART" id="SM00343">
    <property type="entry name" value="ZnF_C2HC"/>
    <property type="match status" value="1"/>
</dbReference>
<dbReference type="InterPro" id="IPR001878">
    <property type="entry name" value="Znf_CCHC"/>
</dbReference>
<proteinExistence type="predicted"/>